<reference evidence="3" key="1">
    <citation type="submission" date="2022-12" db="EMBL/GenBank/DDBJ databases">
        <title>Draft genome assemblies for two species of Escallonia (Escalloniales).</title>
        <authorList>
            <person name="Chanderbali A."/>
            <person name="Dervinis C."/>
            <person name="Anghel I."/>
            <person name="Soltis D."/>
            <person name="Soltis P."/>
            <person name="Zapata F."/>
        </authorList>
    </citation>
    <scope>NUCLEOTIDE SEQUENCE</scope>
    <source>
        <strain evidence="3">UCBG64.0493</strain>
        <tissue evidence="3">Leaf</tissue>
    </source>
</reference>
<dbReference type="Proteomes" id="UP001188597">
    <property type="component" value="Unassembled WGS sequence"/>
</dbReference>
<evidence type="ECO:0000313" key="3">
    <source>
        <dbReference type="EMBL" id="KAK3016251.1"/>
    </source>
</evidence>
<dbReference type="EMBL" id="JAVXUP010001165">
    <property type="protein sequence ID" value="KAK3015119.1"/>
    <property type="molecule type" value="Genomic_DNA"/>
</dbReference>
<name>A0AA88VVF6_9ASTE</name>
<protein>
    <submittedName>
        <fullName evidence="3">Uncharacterized protein</fullName>
    </submittedName>
</protein>
<evidence type="ECO:0000313" key="4">
    <source>
        <dbReference type="Proteomes" id="UP001188597"/>
    </source>
</evidence>
<comment type="caution">
    <text evidence="3">The sequence shown here is derived from an EMBL/GenBank/DDBJ whole genome shotgun (WGS) entry which is preliminary data.</text>
</comment>
<evidence type="ECO:0000313" key="2">
    <source>
        <dbReference type="EMBL" id="KAK3015119.1"/>
    </source>
</evidence>
<evidence type="ECO:0000256" key="1">
    <source>
        <dbReference type="SAM" id="MobiDB-lite"/>
    </source>
</evidence>
<accession>A0AA88VVF6</accession>
<gene>
    <name evidence="3" type="ORF">RJ639_006082</name>
    <name evidence="2" type="ORF">RJ639_006799</name>
</gene>
<sequence>MTDLTFNILLQGCLIHQENIELHKKVNLIRQENRELQKKVYGSETVNEASRNFHNPYGLRNGYDLHAPINLELSPPQPQKDDMPPKAMQLG</sequence>
<feature type="region of interest" description="Disordered" evidence="1">
    <location>
        <begin position="68"/>
        <end position="91"/>
    </location>
</feature>
<keyword evidence="4" id="KW-1185">Reference proteome</keyword>
<dbReference type="AlphaFoldDB" id="A0AA88VVF6"/>
<proteinExistence type="predicted"/>
<organism evidence="3 4">
    <name type="scientific">Escallonia herrerae</name>
    <dbReference type="NCBI Taxonomy" id="1293975"/>
    <lineage>
        <taxon>Eukaryota</taxon>
        <taxon>Viridiplantae</taxon>
        <taxon>Streptophyta</taxon>
        <taxon>Embryophyta</taxon>
        <taxon>Tracheophyta</taxon>
        <taxon>Spermatophyta</taxon>
        <taxon>Magnoliopsida</taxon>
        <taxon>eudicotyledons</taxon>
        <taxon>Gunneridae</taxon>
        <taxon>Pentapetalae</taxon>
        <taxon>asterids</taxon>
        <taxon>campanulids</taxon>
        <taxon>Escalloniales</taxon>
        <taxon>Escalloniaceae</taxon>
        <taxon>Escallonia</taxon>
    </lineage>
</organism>
<dbReference type="EMBL" id="JAVXUP010001078">
    <property type="protein sequence ID" value="KAK3016251.1"/>
    <property type="molecule type" value="Genomic_DNA"/>
</dbReference>